<dbReference type="SUPFAM" id="SSF47413">
    <property type="entry name" value="lambda repressor-like DNA-binding domains"/>
    <property type="match status" value="1"/>
</dbReference>
<organism evidence="3 4">
    <name type="scientific">Cryobacterium zongtaii</name>
    <dbReference type="NCBI Taxonomy" id="1259217"/>
    <lineage>
        <taxon>Bacteria</taxon>
        <taxon>Bacillati</taxon>
        <taxon>Actinomycetota</taxon>
        <taxon>Actinomycetes</taxon>
        <taxon>Micrococcales</taxon>
        <taxon>Microbacteriaceae</taxon>
        <taxon>Cryobacterium</taxon>
    </lineage>
</organism>
<evidence type="ECO:0000256" key="1">
    <source>
        <dbReference type="SAM" id="MobiDB-lite"/>
    </source>
</evidence>
<protein>
    <recommendedName>
        <fullName evidence="2">HTH cro/C1-type domain-containing protein</fullName>
    </recommendedName>
</protein>
<proteinExistence type="predicted"/>
<gene>
    <name evidence="3" type="ORF">C3B59_17235</name>
</gene>
<dbReference type="EMBL" id="PPXF01000065">
    <property type="protein sequence ID" value="POH59637.1"/>
    <property type="molecule type" value="Genomic_DNA"/>
</dbReference>
<dbReference type="CDD" id="cd00093">
    <property type="entry name" value="HTH_XRE"/>
    <property type="match status" value="1"/>
</dbReference>
<evidence type="ECO:0000313" key="4">
    <source>
        <dbReference type="Proteomes" id="UP000237104"/>
    </source>
</evidence>
<comment type="caution">
    <text evidence="3">The sequence shown here is derived from an EMBL/GenBank/DDBJ whole genome shotgun (WGS) entry which is preliminary data.</text>
</comment>
<dbReference type="OrthoDB" id="4762426at2"/>
<feature type="domain" description="HTH cro/C1-type" evidence="2">
    <location>
        <begin position="11"/>
        <end position="65"/>
    </location>
</feature>
<dbReference type="RefSeq" id="WP_103432422.1">
    <property type="nucleotide sequence ID" value="NZ_PPXF01000065.1"/>
</dbReference>
<sequence length="96" mass="10474">MAKGESAASLLRELRRRQGHTLRSAASELGVAPSQLSRMERGERPVGEAATQRLSDYYRVPAEVINLATGRVPADIVAILLAHPEELANLRKKFGP</sequence>
<reference evidence="3 4" key="1">
    <citation type="submission" date="2018-01" db="EMBL/GenBank/DDBJ databases">
        <title>Cryobacterium sp. nov., from glaciers in China.</title>
        <authorList>
            <person name="Liu Q."/>
            <person name="Xin Y.-H."/>
        </authorList>
    </citation>
    <scope>NUCLEOTIDE SEQUENCE [LARGE SCALE GENOMIC DNA]</scope>
    <source>
        <strain evidence="3 4">TMB1-8</strain>
    </source>
</reference>
<name>A0A2S3Z606_9MICO</name>
<accession>A0A2S3Z606</accession>
<evidence type="ECO:0000259" key="2">
    <source>
        <dbReference type="PROSITE" id="PS50943"/>
    </source>
</evidence>
<dbReference type="GO" id="GO:0003677">
    <property type="term" value="F:DNA binding"/>
    <property type="evidence" value="ECO:0007669"/>
    <property type="project" value="InterPro"/>
</dbReference>
<dbReference type="SMART" id="SM00530">
    <property type="entry name" value="HTH_XRE"/>
    <property type="match status" value="1"/>
</dbReference>
<evidence type="ECO:0000313" key="3">
    <source>
        <dbReference type="EMBL" id="POH59637.1"/>
    </source>
</evidence>
<dbReference type="Gene3D" id="1.10.260.40">
    <property type="entry name" value="lambda repressor-like DNA-binding domains"/>
    <property type="match status" value="1"/>
</dbReference>
<dbReference type="Proteomes" id="UP000237104">
    <property type="component" value="Unassembled WGS sequence"/>
</dbReference>
<feature type="region of interest" description="Disordered" evidence="1">
    <location>
        <begin position="22"/>
        <end position="48"/>
    </location>
</feature>
<dbReference type="AlphaFoldDB" id="A0A2S3Z606"/>
<dbReference type="Pfam" id="PF13560">
    <property type="entry name" value="HTH_31"/>
    <property type="match status" value="1"/>
</dbReference>
<dbReference type="PROSITE" id="PS50943">
    <property type="entry name" value="HTH_CROC1"/>
    <property type="match status" value="1"/>
</dbReference>
<dbReference type="InterPro" id="IPR001387">
    <property type="entry name" value="Cro/C1-type_HTH"/>
</dbReference>
<dbReference type="InterPro" id="IPR010982">
    <property type="entry name" value="Lambda_DNA-bd_dom_sf"/>
</dbReference>